<organism evidence="8 9">
    <name type="scientific">Ectocarpus siliculosus</name>
    <name type="common">Brown alga</name>
    <name type="synonym">Conferva siliculosa</name>
    <dbReference type="NCBI Taxonomy" id="2880"/>
    <lineage>
        <taxon>Eukaryota</taxon>
        <taxon>Sar</taxon>
        <taxon>Stramenopiles</taxon>
        <taxon>Ochrophyta</taxon>
        <taxon>PX clade</taxon>
        <taxon>Phaeophyceae</taxon>
        <taxon>Ectocarpales</taxon>
        <taxon>Ectocarpaceae</taxon>
        <taxon>Ectocarpus</taxon>
    </lineage>
</organism>
<keyword evidence="3 4" id="KW-0413">Isomerase</keyword>
<name>D8LM37_ECTSI</name>
<dbReference type="OrthoDB" id="2530521at2759"/>
<dbReference type="EC" id="5.2.1.8" evidence="5"/>
<feature type="domain" description="PpiC" evidence="7">
    <location>
        <begin position="1"/>
        <end position="79"/>
    </location>
</feature>
<dbReference type="AlphaFoldDB" id="D8LM37"/>
<dbReference type="GO" id="GO:0003755">
    <property type="term" value="F:peptidyl-prolyl cis-trans isomerase activity"/>
    <property type="evidence" value="ECO:0007669"/>
    <property type="project" value="UniProtKB-UniRule"/>
</dbReference>
<dbReference type="InterPro" id="IPR051370">
    <property type="entry name" value="PPIase_Pin1"/>
</dbReference>
<dbReference type="PROSITE" id="PS50198">
    <property type="entry name" value="PPIC_PPIASE_2"/>
    <property type="match status" value="1"/>
</dbReference>
<evidence type="ECO:0000259" key="7">
    <source>
        <dbReference type="PROSITE" id="PS50198"/>
    </source>
</evidence>
<dbReference type="eggNOG" id="KOG3259">
    <property type="taxonomic scope" value="Eukaryota"/>
</dbReference>
<evidence type="ECO:0000313" key="8">
    <source>
        <dbReference type="EMBL" id="CBN77251.1"/>
    </source>
</evidence>
<reference evidence="8 9" key="1">
    <citation type="journal article" date="2010" name="Nature">
        <title>The Ectocarpus genome and the independent evolution of multicellularity in brown algae.</title>
        <authorList>
            <person name="Cock J.M."/>
            <person name="Sterck L."/>
            <person name="Rouze P."/>
            <person name="Scornet D."/>
            <person name="Allen A.E."/>
            <person name="Amoutzias G."/>
            <person name="Anthouard V."/>
            <person name="Artiguenave F."/>
            <person name="Aury J.M."/>
            <person name="Badger J.H."/>
            <person name="Beszteri B."/>
            <person name="Billiau K."/>
            <person name="Bonnet E."/>
            <person name="Bothwell J.H."/>
            <person name="Bowler C."/>
            <person name="Boyen C."/>
            <person name="Brownlee C."/>
            <person name="Carrano C.J."/>
            <person name="Charrier B."/>
            <person name="Cho G.Y."/>
            <person name="Coelho S.M."/>
            <person name="Collen J."/>
            <person name="Corre E."/>
            <person name="Da Silva C."/>
            <person name="Delage L."/>
            <person name="Delaroque N."/>
            <person name="Dittami S.M."/>
            <person name="Doulbeau S."/>
            <person name="Elias M."/>
            <person name="Farnham G."/>
            <person name="Gachon C.M."/>
            <person name="Gschloessl B."/>
            <person name="Heesch S."/>
            <person name="Jabbari K."/>
            <person name="Jubin C."/>
            <person name="Kawai H."/>
            <person name="Kimura K."/>
            <person name="Kloareg B."/>
            <person name="Kupper F.C."/>
            <person name="Lang D."/>
            <person name="Le Bail A."/>
            <person name="Leblanc C."/>
            <person name="Lerouge P."/>
            <person name="Lohr M."/>
            <person name="Lopez P.J."/>
            <person name="Martens C."/>
            <person name="Maumus F."/>
            <person name="Michel G."/>
            <person name="Miranda-Saavedra D."/>
            <person name="Morales J."/>
            <person name="Moreau H."/>
            <person name="Motomura T."/>
            <person name="Nagasato C."/>
            <person name="Napoli C.A."/>
            <person name="Nelson D.R."/>
            <person name="Nyvall-Collen P."/>
            <person name="Peters A.F."/>
            <person name="Pommier C."/>
            <person name="Potin P."/>
            <person name="Poulain J."/>
            <person name="Quesneville H."/>
            <person name="Read B."/>
            <person name="Rensing S.A."/>
            <person name="Ritter A."/>
            <person name="Rousvoal S."/>
            <person name="Samanta M."/>
            <person name="Samson G."/>
            <person name="Schroeder D.C."/>
            <person name="Segurens B."/>
            <person name="Strittmatter M."/>
            <person name="Tonon T."/>
            <person name="Tregear J.W."/>
            <person name="Valentin K."/>
            <person name="von Dassow P."/>
            <person name="Yamagishi T."/>
            <person name="Van de Peer Y."/>
            <person name="Wincker P."/>
        </authorList>
    </citation>
    <scope>NUCLEOTIDE SEQUENCE [LARGE SCALE GENOMIC DNA]</scope>
    <source>
        <strain evidence="9">Ec32 / CCAP1310/4</strain>
    </source>
</reference>
<dbReference type="InParanoid" id="D8LM37"/>
<accession>D8LM37</accession>
<dbReference type="EMBL" id="FN648575">
    <property type="protein sequence ID" value="CBN77251.1"/>
    <property type="molecule type" value="Genomic_DNA"/>
</dbReference>
<keyword evidence="9" id="KW-1185">Reference proteome</keyword>
<protein>
    <recommendedName>
        <fullName evidence="5">Peptidyl-prolyl cis-trans isomerase</fullName>
        <ecNumber evidence="5">5.2.1.8</ecNumber>
    </recommendedName>
</protein>
<dbReference type="InterPro" id="IPR046357">
    <property type="entry name" value="PPIase_dom_sf"/>
</dbReference>
<keyword evidence="2 4" id="KW-0697">Rotamase</keyword>
<dbReference type="OMA" id="HEESRRC"/>
<dbReference type="GO" id="GO:0005829">
    <property type="term" value="C:cytosol"/>
    <property type="evidence" value="ECO:0007669"/>
    <property type="project" value="TreeGrafter"/>
</dbReference>
<dbReference type="EMBL" id="FN649742">
    <property type="protein sequence ID" value="CBN77251.1"/>
    <property type="molecule type" value="Genomic_DNA"/>
</dbReference>
<dbReference type="STRING" id="2880.D8LM37"/>
<evidence type="ECO:0000256" key="6">
    <source>
        <dbReference type="SAM" id="MobiDB-lite"/>
    </source>
</evidence>
<dbReference type="PANTHER" id="PTHR10657:SF4">
    <property type="entry name" value="PEPTIDYL-PROLYL CIS-TRANS ISOMERASE-RELATED"/>
    <property type="match status" value="1"/>
</dbReference>
<dbReference type="InterPro" id="IPR000297">
    <property type="entry name" value="PPIase_PpiC"/>
</dbReference>
<evidence type="ECO:0000256" key="2">
    <source>
        <dbReference type="ARBA" id="ARBA00023110"/>
    </source>
</evidence>
<dbReference type="Proteomes" id="UP000002630">
    <property type="component" value="Linkage Group LG17"/>
</dbReference>
<dbReference type="GO" id="GO:0005634">
    <property type="term" value="C:nucleus"/>
    <property type="evidence" value="ECO:0007669"/>
    <property type="project" value="TreeGrafter"/>
</dbReference>
<dbReference type="Pfam" id="PF00639">
    <property type="entry name" value="Rotamase"/>
    <property type="match status" value="1"/>
</dbReference>
<evidence type="ECO:0000313" key="9">
    <source>
        <dbReference type="Proteomes" id="UP000002630"/>
    </source>
</evidence>
<feature type="region of interest" description="Disordered" evidence="6">
    <location>
        <begin position="62"/>
        <end position="84"/>
    </location>
</feature>
<evidence type="ECO:0000256" key="5">
    <source>
        <dbReference type="RuleBase" id="RU363014"/>
    </source>
</evidence>
<gene>
    <name evidence="8" type="ORF">Esi_0038_0163</name>
</gene>
<proteinExistence type="predicted"/>
<dbReference type="PANTHER" id="PTHR10657">
    <property type="entry name" value="PEPTIDYL-PROLYL CIS-TRANS ISOMERASE"/>
    <property type="match status" value="1"/>
</dbReference>
<evidence type="ECO:0000256" key="3">
    <source>
        <dbReference type="ARBA" id="ARBA00023235"/>
    </source>
</evidence>
<evidence type="ECO:0000256" key="4">
    <source>
        <dbReference type="PROSITE-ProRule" id="PRU00278"/>
    </source>
</evidence>
<sequence>MRASHILVKHQGSRRTASWKDVDGVVIKTRTKAEAINMLMDLRAKISTQEDFAEIAQEHSDCGSARAGGDLGEFGDGQMMQVGG</sequence>
<dbReference type="Gene3D" id="3.10.50.40">
    <property type="match status" value="1"/>
</dbReference>
<comment type="catalytic activity">
    <reaction evidence="1 5">
        <text>[protein]-peptidylproline (omega=180) = [protein]-peptidylproline (omega=0)</text>
        <dbReference type="Rhea" id="RHEA:16237"/>
        <dbReference type="Rhea" id="RHEA-COMP:10747"/>
        <dbReference type="Rhea" id="RHEA-COMP:10748"/>
        <dbReference type="ChEBI" id="CHEBI:83833"/>
        <dbReference type="ChEBI" id="CHEBI:83834"/>
        <dbReference type="EC" id="5.2.1.8"/>
    </reaction>
</comment>
<evidence type="ECO:0000256" key="1">
    <source>
        <dbReference type="ARBA" id="ARBA00000971"/>
    </source>
</evidence>
<dbReference type="SUPFAM" id="SSF54534">
    <property type="entry name" value="FKBP-like"/>
    <property type="match status" value="1"/>
</dbReference>